<proteinExistence type="predicted"/>
<evidence type="ECO:0000256" key="1">
    <source>
        <dbReference type="ARBA" id="ARBA00004496"/>
    </source>
</evidence>
<sequence length="1092" mass="124133">MAIVTGDRYLDYLVKFVDKQAGPLLEGTLVLKLNPVGLHYVQSRLEALQELERLLAAAPIDYLRAYVSDLGDHRALEQLRRILRLLTSLKVVSVFPPPARDPTPLSLLPFGRLKYLELRGCDLSTSAARGLLELRHTLEKFICHNSTDALRHVFASRIVDIRKSPVWNRLSFVSCACNALVLMDESLQLLPAVETLDLSRNKFAKVDNLRKCTKLRFLDLGFNHLRTITSFSEVSCSIAKLVLRNNALTSLRGIENLKLLEGLDLSYNIISNFSELEILTSLPSLQSLWLEGNPICCARWYRSQVFSFFTYPQRLKLDDKLISKRETWKRQIILARRQKRPAGFGFYSPATHDAEGEGNFNMKKKKFSRLASIEDDEQRRYTCSDSVDHDAGSCDSEIRSREESIISDGETEIVGLVNRIESMKKERSFLWLRDLKEWMDQNSENVGENRNFTGQNSFPGKEISIKNVKRQKNFGNSSRYVTESVQASGDENSTNILESENSFADSSIDFHAHQYFDLNQEMVLDLPVGVNDTFLPDRFAVQGNDNMDVKVNTPLTAIDEIMESYSSSACPSSPPHYQEDILHRRHNLEEEFIQLSADSYSVASSDSDTSSSEDNFYQYGTSLYEVDGLQHKKSLSTMERSMNDNMHILLSNDNYYDKTDKELGIVRQNGRTLLDTSIDHGFSIVGVGRLKPDNAQQSFTDNILFSASNSGIDHVMSQQADSLEKKRFRTKPKRRIISLSEENCMASNAEVSYQELNNTPEVCKAKMEDEPQNQIPRMISPPLSENDIFIKNYFHSKVADATVSETCMQYIRCDSILEQESGYQEREVALLLSSENKLYILLIDVTSDGSGTISKVIGYHRLEDIKEIVVGIGLQILSVNLERVAPYLFITKSIDKSRRLLNLLQVVDSCASNRCSFKSLEQVQLKLFERHICGALKMSIFLYTMLLFRQSNCEDDPWLLRSLFVIEGYVVVCIEDLVRFSSLSLDDRSSSTYFSLDSCCSISNITELIIEPWESWSVTLTLDRVTSKNLGCFADPKKEKNKAKLKNEKMAMGSLTWKLKWFSEETLFKFVGLLKAMYAGTTLSPLPVRCIS</sequence>
<dbReference type="KEGG" id="nnu:104607359"/>
<keyword evidence="2" id="KW-0963">Cytoplasm</keyword>
<protein>
    <submittedName>
        <fullName evidence="6">Dynein assembly factor 1, axonemal homolog</fullName>
    </submittedName>
</protein>
<evidence type="ECO:0000313" key="5">
    <source>
        <dbReference type="Proteomes" id="UP000189703"/>
    </source>
</evidence>
<dbReference type="RefSeq" id="XP_010271284.1">
    <property type="nucleotide sequence ID" value="XM_010272982.1"/>
</dbReference>
<dbReference type="STRING" id="4432.A0A1U8AX72"/>
<keyword evidence="3" id="KW-0433">Leucine-rich repeat</keyword>
<dbReference type="FunCoup" id="A0A1U8AX72">
    <property type="interactions" value="2722"/>
</dbReference>
<evidence type="ECO:0000256" key="3">
    <source>
        <dbReference type="ARBA" id="ARBA00022614"/>
    </source>
</evidence>
<dbReference type="Proteomes" id="UP000189703">
    <property type="component" value="Unplaced"/>
</dbReference>
<organism evidence="5 6">
    <name type="scientific">Nelumbo nucifera</name>
    <name type="common">Sacred lotus</name>
    <dbReference type="NCBI Taxonomy" id="4432"/>
    <lineage>
        <taxon>Eukaryota</taxon>
        <taxon>Viridiplantae</taxon>
        <taxon>Streptophyta</taxon>
        <taxon>Embryophyta</taxon>
        <taxon>Tracheophyta</taxon>
        <taxon>Spermatophyta</taxon>
        <taxon>Magnoliopsida</taxon>
        <taxon>Proteales</taxon>
        <taxon>Nelumbonaceae</taxon>
        <taxon>Nelumbo</taxon>
    </lineage>
</organism>
<dbReference type="SUPFAM" id="SSF52058">
    <property type="entry name" value="L domain-like"/>
    <property type="match status" value="1"/>
</dbReference>
<evidence type="ECO:0000313" key="6">
    <source>
        <dbReference type="RefSeq" id="XP_010271284.1"/>
    </source>
</evidence>
<dbReference type="FunFam" id="3.80.10.10:FF:000502">
    <property type="entry name" value="Predicted protein"/>
    <property type="match status" value="1"/>
</dbReference>
<reference evidence="6" key="1">
    <citation type="submission" date="2025-08" db="UniProtKB">
        <authorList>
            <consortium name="RefSeq"/>
        </authorList>
    </citation>
    <scope>IDENTIFICATION</scope>
</reference>
<accession>A0A1U8AX72</accession>
<comment type="subcellular location">
    <subcellularLocation>
        <location evidence="1">Cytoplasm</location>
    </subcellularLocation>
</comment>
<dbReference type="InterPro" id="IPR001611">
    <property type="entry name" value="Leu-rich_rpt"/>
</dbReference>
<evidence type="ECO:0000256" key="4">
    <source>
        <dbReference type="ARBA" id="ARBA00022737"/>
    </source>
</evidence>
<dbReference type="PANTHER" id="PTHR15454:SF69">
    <property type="entry name" value="SERINE_THREONINE-PROTEIN KINASE 11-INTERACTING PROTEIN"/>
    <property type="match status" value="1"/>
</dbReference>
<dbReference type="PROSITE" id="PS51450">
    <property type="entry name" value="LRR"/>
    <property type="match status" value="2"/>
</dbReference>
<dbReference type="eggNOG" id="KOG1859">
    <property type="taxonomic scope" value="Eukaryota"/>
</dbReference>
<evidence type="ECO:0000256" key="2">
    <source>
        <dbReference type="ARBA" id="ARBA00022490"/>
    </source>
</evidence>
<dbReference type="InterPro" id="IPR032675">
    <property type="entry name" value="LRR_dom_sf"/>
</dbReference>
<dbReference type="AlphaFoldDB" id="A0A1U8AX72"/>
<dbReference type="InterPro" id="IPR025875">
    <property type="entry name" value="Leu-rich_rpt_4"/>
</dbReference>
<dbReference type="Gene3D" id="3.80.10.10">
    <property type="entry name" value="Ribonuclease Inhibitor"/>
    <property type="match status" value="1"/>
</dbReference>
<dbReference type="OMA" id="TNISMFH"/>
<keyword evidence="4" id="KW-0677">Repeat</keyword>
<dbReference type="GeneID" id="104607359"/>
<dbReference type="InParanoid" id="A0A1U8AX72"/>
<dbReference type="OrthoDB" id="7451790at2759"/>
<dbReference type="FunFam" id="3.80.10.10:FF:000801">
    <property type="entry name" value="Outer arm dynein light chain 1"/>
    <property type="match status" value="1"/>
</dbReference>
<keyword evidence="5" id="KW-1185">Reference proteome</keyword>
<gene>
    <name evidence="6" type="primary">LOC104607359</name>
</gene>
<dbReference type="Pfam" id="PF12799">
    <property type="entry name" value="LRR_4"/>
    <property type="match status" value="1"/>
</dbReference>
<name>A0A1U8AX72_NELNU</name>
<dbReference type="GO" id="GO:0005737">
    <property type="term" value="C:cytoplasm"/>
    <property type="evidence" value="ECO:0000318"/>
    <property type="project" value="GO_Central"/>
</dbReference>
<dbReference type="PANTHER" id="PTHR15454">
    <property type="entry name" value="NISCHARIN RELATED"/>
    <property type="match status" value="1"/>
</dbReference>